<keyword evidence="3" id="KW-1185">Reference proteome</keyword>
<evidence type="ECO:0000313" key="2">
    <source>
        <dbReference type="EMBL" id="CAG7726444.1"/>
    </source>
</evidence>
<reference evidence="2" key="1">
    <citation type="submission" date="2021-06" db="EMBL/GenBank/DDBJ databases">
        <authorList>
            <person name="Hodson N. C."/>
            <person name="Mongue J. A."/>
            <person name="Jaron S. K."/>
        </authorList>
    </citation>
    <scope>NUCLEOTIDE SEQUENCE</scope>
</reference>
<evidence type="ECO:0000313" key="3">
    <source>
        <dbReference type="Proteomes" id="UP000708208"/>
    </source>
</evidence>
<dbReference type="Proteomes" id="UP000708208">
    <property type="component" value="Unassembled WGS sequence"/>
</dbReference>
<feature type="compositionally biased region" description="Basic and acidic residues" evidence="1">
    <location>
        <begin position="1"/>
        <end position="10"/>
    </location>
</feature>
<proteinExistence type="predicted"/>
<name>A0A8J2JYI8_9HEXA</name>
<organism evidence="2 3">
    <name type="scientific">Allacma fusca</name>
    <dbReference type="NCBI Taxonomy" id="39272"/>
    <lineage>
        <taxon>Eukaryota</taxon>
        <taxon>Metazoa</taxon>
        <taxon>Ecdysozoa</taxon>
        <taxon>Arthropoda</taxon>
        <taxon>Hexapoda</taxon>
        <taxon>Collembola</taxon>
        <taxon>Symphypleona</taxon>
        <taxon>Sminthuridae</taxon>
        <taxon>Allacma</taxon>
    </lineage>
</organism>
<protein>
    <submittedName>
        <fullName evidence="2">Uncharacterized protein</fullName>
    </submittedName>
</protein>
<feature type="region of interest" description="Disordered" evidence="1">
    <location>
        <begin position="1"/>
        <end position="73"/>
    </location>
</feature>
<sequence>MRSVRYETETAHSATTFRQKERIPRATSGKEANGCPRSDSAGWGRTSANCRGEGFGEYKGPLSKLRLSPPAQL</sequence>
<evidence type="ECO:0000256" key="1">
    <source>
        <dbReference type="SAM" id="MobiDB-lite"/>
    </source>
</evidence>
<dbReference type="AlphaFoldDB" id="A0A8J2JYI8"/>
<comment type="caution">
    <text evidence="2">The sequence shown here is derived from an EMBL/GenBank/DDBJ whole genome shotgun (WGS) entry which is preliminary data.</text>
</comment>
<accession>A0A8J2JYI8</accession>
<dbReference type="EMBL" id="CAJVCH010135607">
    <property type="protein sequence ID" value="CAG7726444.1"/>
    <property type="molecule type" value="Genomic_DNA"/>
</dbReference>
<gene>
    <name evidence="2" type="ORF">AFUS01_LOCUS15357</name>
</gene>